<reference evidence="1" key="1">
    <citation type="journal article" date="2020" name="mSystems">
        <title>Genome- and Community-Level Interaction Insights into Carbon Utilization and Element Cycling Functions of Hydrothermarchaeota in Hydrothermal Sediment.</title>
        <authorList>
            <person name="Zhou Z."/>
            <person name="Liu Y."/>
            <person name="Xu W."/>
            <person name="Pan J."/>
            <person name="Luo Z.H."/>
            <person name="Li M."/>
        </authorList>
    </citation>
    <scope>NUCLEOTIDE SEQUENCE [LARGE SCALE GENOMIC DNA]</scope>
    <source>
        <strain evidence="1">SpSt-381</strain>
    </source>
</reference>
<evidence type="ECO:0000313" key="1">
    <source>
        <dbReference type="EMBL" id="HGZ42934.1"/>
    </source>
</evidence>
<protein>
    <submittedName>
        <fullName evidence="1">Uncharacterized protein</fullName>
    </submittedName>
</protein>
<dbReference type="EMBL" id="DSQF01000012">
    <property type="protein sequence ID" value="HGZ42934.1"/>
    <property type="molecule type" value="Genomic_DNA"/>
</dbReference>
<sequence>MNAVARPGGGAPAAAWAQAARAAAARIVAPAVTALVADPADPAGLDDALAALLPALARGGVPTGRVFVLVAHRTGAALGAGAAAALAERHGVPVVVHDPWRSPVCAFGRLPTGAPILLDDELREAEAVLLAGPVTGGASPSGGLDLIHPGLAPAGAHGDAAAAAAAVGVDGALVWSAGAEGARVPFGGGLDALAAARAAARGA</sequence>
<proteinExistence type="predicted"/>
<gene>
    <name evidence="1" type="ORF">ENR23_05810</name>
</gene>
<comment type="caution">
    <text evidence="1">The sequence shown here is derived from an EMBL/GenBank/DDBJ whole genome shotgun (WGS) entry which is preliminary data.</text>
</comment>
<dbReference type="AlphaFoldDB" id="A0A832I3J4"/>
<organism evidence="1">
    <name type="scientific">Eiseniibacteriota bacterium</name>
    <dbReference type="NCBI Taxonomy" id="2212470"/>
    <lineage>
        <taxon>Bacteria</taxon>
        <taxon>Candidatus Eiseniibacteriota</taxon>
    </lineage>
</organism>
<dbReference type="Gene3D" id="3.40.50.11440">
    <property type="match status" value="1"/>
</dbReference>
<name>A0A832I3J4_UNCEI</name>
<accession>A0A832I3J4</accession>